<feature type="domain" description="Septum site-determining protein MinC N-terminal" evidence="10">
    <location>
        <begin position="5"/>
        <end position="81"/>
    </location>
</feature>
<dbReference type="InterPro" id="IPR016098">
    <property type="entry name" value="CAP/MinC_C"/>
</dbReference>
<evidence type="ECO:0000256" key="6">
    <source>
        <dbReference type="ARBA" id="ARBA00046874"/>
    </source>
</evidence>
<dbReference type="EMBL" id="CP002816">
    <property type="protein sequence ID" value="AEH92636.1"/>
    <property type="molecule type" value="Genomic_DNA"/>
</dbReference>
<comment type="similarity">
    <text evidence="1 8">Belongs to the MinC family.</text>
</comment>
<evidence type="ECO:0000256" key="2">
    <source>
        <dbReference type="ARBA" id="ARBA00022618"/>
    </source>
</evidence>
<dbReference type="KEGG" id="lmq:LMM7_1631"/>
<gene>
    <name evidence="8 11" type="primary">minC</name>
    <name evidence="11" type="ordered locus">LMM7_1631</name>
</gene>
<keyword evidence="2 8" id="KW-0132">Cell division</keyword>
<dbReference type="Pfam" id="PF22642">
    <property type="entry name" value="MinC_N_1"/>
    <property type="match status" value="1"/>
</dbReference>
<name>A0A0E0UW95_LISMM</name>
<evidence type="ECO:0000256" key="3">
    <source>
        <dbReference type="ARBA" id="ARBA00023210"/>
    </source>
</evidence>
<dbReference type="SMR" id="A0A0E0UW95"/>
<dbReference type="PANTHER" id="PTHR34108">
    <property type="entry name" value="SEPTUM SITE-DETERMINING PROTEIN MINC"/>
    <property type="match status" value="1"/>
</dbReference>
<evidence type="ECO:0000256" key="8">
    <source>
        <dbReference type="HAMAP-Rule" id="MF_00267"/>
    </source>
</evidence>
<dbReference type="FunFam" id="2.160.20.70:FF:000013">
    <property type="entry name" value="Probable septum site-determining protein MinC"/>
    <property type="match status" value="1"/>
</dbReference>
<sequence>MKKNVQIKGTKDGISIFLSDKASILELQQELTQLLADQKQNPYSGEKLEVQVQIGNRLFSEEEEREISTIIHKNSQMKISAFYSNVMSKDEAKKWKENDQIFSMATIIRSGQVVQVPGDFLLIGDVNPGGQIRSNGNVFVLGNIKGIIHAGFEGNENAVVAGKFLYPSQVRIAGKVYGFDSEDYKEVTETDLFSAFVNDAGEIVIDGIHKIRKIRPEISNFQGGR</sequence>
<dbReference type="InterPro" id="IPR005526">
    <property type="entry name" value="Septum_form_inhib_MinC_C"/>
</dbReference>
<evidence type="ECO:0000256" key="4">
    <source>
        <dbReference type="ARBA" id="ARBA00023306"/>
    </source>
</evidence>
<proteinExistence type="inferred from homology"/>
<evidence type="ECO:0000259" key="10">
    <source>
        <dbReference type="Pfam" id="PF22642"/>
    </source>
</evidence>
<dbReference type="HAMAP" id="MF_00267">
    <property type="entry name" value="MinC"/>
    <property type="match status" value="1"/>
</dbReference>
<dbReference type="GO" id="GO:0000917">
    <property type="term" value="P:division septum assembly"/>
    <property type="evidence" value="ECO:0007669"/>
    <property type="project" value="UniProtKB-KW"/>
</dbReference>
<dbReference type="PANTHER" id="PTHR34108:SF1">
    <property type="entry name" value="SEPTUM SITE-DETERMINING PROTEIN MINC"/>
    <property type="match status" value="1"/>
</dbReference>
<keyword evidence="3 8" id="KW-0717">Septation</keyword>
<evidence type="ECO:0000256" key="7">
    <source>
        <dbReference type="ARBA" id="ARBA00067611"/>
    </source>
</evidence>
<dbReference type="Gene3D" id="3.30.160.540">
    <property type="match status" value="1"/>
</dbReference>
<dbReference type="AlphaFoldDB" id="A0A0E0UW95"/>
<comment type="function">
    <text evidence="5 8">Cell division inhibitor that blocks the formation of polar Z ring septums. Rapidly oscillates between the poles of the cell to destabilize FtsZ filaments that have formed before they mature into polar Z rings. Prevents FtsZ polymerization.</text>
</comment>
<dbReference type="GO" id="GO:1901891">
    <property type="term" value="P:regulation of cell septum assembly"/>
    <property type="evidence" value="ECO:0007669"/>
    <property type="project" value="InterPro"/>
</dbReference>
<dbReference type="Gene3D" id="2.160.20.70">
    <property type="match status" value="1"/>
</dbReference>
<dbReference type="InterPro" id="IPR013033">
    <property type="entry name" value="MinC"/>
</dbReference>
<evidence type="ECO:0000256" key="5">
    <source>
        <dbReference type="ARBA" id="ARBA00025606"/>
    </source>
</evidence>
<reference evidence="11 12" key="1">
    <citation type="journal article" date="2011" name="J. Bacteriol.">
        <title>Genome sequence of the nonpathogenic Listeria monocytogenes serovar 4a strain M7.</title>
        <authorList>
            <person name="Chen J."/>
            <person name="Xia Y."/>
            <person name="Cheng C."/>
            <person name="Fang C."/>
            <person name="Shan Y."/>
            <person name="Jin G."/>
            <person name="Fang W."/>
        </authorList>
    </citation>
    <scope>NUCLEOTIDE SEQUENCE [LARGE SCALE GENOMIC DNA]</scope>
    <source>
        <strain evidence="11 12">M7</strain>
    </source>
</reference>
<comment type="subunit">
    <text evidence="6 8">Interacts with MinD and FtsZ.</text>
</comment>
<protein>
    <recommendedName>
        <fullName evidence="7 8">Probable septum site-determining protein MinC</fullName>
    </recommendedName>
</protein>
<keyword evidence="4 8" id="KW-0131">Cell cycle</keyword>
<dbReference type="HOGENOM" id="CLU_048711_1_1_9"/>
<dbReference type="SUPFAM" id="SSF63848">
    <property type="entry name" value="Cell-division inhibitor MinC, C-terminal domain"/>
    <property type="match status" value="1"/>
</dbReference>
<dbReference type="InterPro" id="IPR036145">
    <property type="entry name" value="MinC_C_sf"/>
</dbReference>
<dbReference type="NCBIfam" id="NF001772">
    <property type="entry name" value="PRK00513.1-3"/>
    <property type="match status" value="1"/>
</dbReference>
<dbReference type="Pfam" id="PF03775">
    <property type="entry name" value="MinC_C"/>
    <property type="match status" value="1"/>
</dbReference>
<accession>A0A0E0UW95</accession>
<dbReference type="Proteomes" id="UP000000486">
    <property type="component" value="Chromosome"/>
</dbReference>
<organism evidence="11 12">
    <name type="scientific">Listeria monocytogenes serotype 4a (strain M7)</name>
    <dbReference type="NCBI Taxonomy" id="1030009"/>
    <lineage>
        <taxon>Bacteria</taxon>
        <taxon>Bacillati</taxon>
        <taxon>Bacillota</taxon>
        <taxon>Bacilli</taxon>
        <taxon>Bacillales</taxon>
        <taxon>Listeriaceae</taxon>
        <taxon>Listeria</taxon>
    </lineage>
</organism>
<evidence type="ECO:0000256" key="1">
    <source>
        <dbReference type="ARBA" id="ARBA00006291"/>
    </source>
</evidence>
<feature type="domain" description="Septum formation inhibitor MinC C-terminal" evidence="9">
    <location>
        <begin position="106"/>
        <end position="186"/>
    </location>
</feature>
<dbReference type="PATRIC" id="fig|1030009.3.peg.1619"/>
<dbReference type="InterPro" id="IPR055219">
    <property type="entry name" value="MinC_N_1"/>
</dbReference>
<evidence type="ECO:0000313" key="12">
    <source>
        <dbReference type="Proteomes" id="UP000000486"/>
    </source>
</evidence>
<dbReference type="RefSeq" id="WP_003730221.1">
    <property type="nucleotide sequence ID" value="NC_017537.1"/>
</dbReference>
<evidence type="ECO:0000313" key="11">
    <source>
        <dbReference type="EMBL" id="AEH92636.1"/>
    </source>
</evidence>
<evidence type="ECO:0000259" key="9">
    <source>
        <dbReference type="Pfam" id="PF03775"/>
    </source>
</evidence>
<dbReference type="GO" id="GO:0000902">
    <property type="term" value="P:cell morphogenesis"/>
    <property type="evidence" value="ECO:0007669"/>
    <property type="project" value="InterPro"/>
</dbReference>